<dbReference type="InterPro" id="IPR001607">
    <property type="entry name" value="Znf_UBP"/>
</dbReference>
<name>A0A0L8J9V6_STRVR</name>
<dbReference type="Gene3D" id="3.30.40.10">
    <property type="entry name" value="Zinc/RING finger domain, C3HC4 (zinc finger)"/>
    <property type="match status" value="1"/>
</dbReference>
<sequence length="100" mass="10532">MPCRHLDDEDPSPVRPAVTGCAECLAAGRDDWVHLRVCLRCGHNGCCDSSPGAHAHQHASRTGHPIAVAAEESWAWCYVDELFLIPASPTTATKLGGGGG</sequence>
<dbReference type="Pfam" id="PF02148">
    <property type="entry name" value="zf-UBP"/>
    <property type="match status" value="1"/>
</dbReference>
<evidence type="ECO:0000313" key="3">
    <source>
        <dbReference type="Proteomes" id="UP000037023"/>
    </source>
</evidence>
<evidence type="ECO:0000313" key="2">
    <source>
        <dbReference type="EMBL" id="KOG10415.1"/>
    </source>
</evidence>
<dbReference type="AlphaFoldDB" id="A0A0L8J9V6"/>
<organism evidence="2 3">
    <name type="scientific">Streptomyces viridochromogenes</name>
    <dbReference type="NCBI Taxonomy" id="1938"/>
    <lineage>
        <taxon>Bacteria</taxon>
        <taxon>Bacillati</taxon>
        <taxon>Actinomycetota</taxon>
        <taxon>Actinomycetes</taxon>
        <taxon>Kitasatosporales</taxon>
        <taxon>Streptomycetaceae</taxon>
        <taxon>Streptomyces</taxon>
    </lineage>
</organism>
<dbReference type="GO" id="GO:0008270">
    <property type="term" value="F:zinc ion binding"/>
    <property type="evidence" value="ECO:0007669"/>
    <property type="project" value="InterPro"/>
</dbReference>
<comment type="caution">
    <text evidence="2">The sequence shown here is derived from an EMBL/GenBank/DDBJ whole genome shotgun (WGS) entry which is preliminary data.</text>
</comment>
<gene>
    <name evidence="2" type="ORF">ADK34_35460</name>
</gene>
<proteinExistence type="predicted"/>
<dbReference type="PROSITE" id="PS50271">
    <property type="entry name" value="ZF_UBP"/>
    <property type="match status" value="1"/>
</dbReference>
<feature type="domain" description="UBP-type" evidence="1">
    <location>
        <begin position="1"/>
        <end position="100"/>
    </location>
</feature>
<reference evidence="2 3" key="1">
    <citation type="submission" date="2015-06" db="EMBL/GenBank/DDBJ databases">
        <authorList>
            <person name="Hoefler B.C."/>
            <person name="Straight P.D."/>
        </authorList>
    </citation>
    <scope>NUCLEOTIDE SEQUENCE [LARGE SCALE GENOMIC DNA]</scope>
    <source>
        <strain evidence="2 3">NRRL 3427</strain>
    </source>
</reference>
<evidence type="ECO:0000259" key="1">
    <source>
        <dbReference type="PROSITE" id="PS50271"/>
    </source>
</evidence>
<dbReference type="PATRIC" id="fig|1938.6.peg.7649"/>
<dbReference type="Proteomes" id="UP000037023">
    <property type="component" value="Unassembled WGS sequence"/>
</dbReference>
<accession>A0A0L8J9V6</accession>
<protein>
    <recommendedName>
        <fullName evidence="1">UBP-type domain-containing protein</fullName>
    </recommendedName>
</protein>
<dbReference type="InterPro" id="IPR013083">
    <property type="entry name" value="Znf_RING/FYVE/PHD"/>
</dbReference>
<dbReference type="SUPFAM" id="SSF57850">
    <property type="entry name" value="RING/U-box"/>
    <property type="match status" value="1"/>
</dbReference>
<dbReference type="EMBL" id="LGUP01000393">
    <property type="protein sequence ID" value="KOG10415.1"/>
    <property type="molecule type" value="Genomic_DNA"/>
</dbReference>